<name>A0A6A5T0X4_9PLEO</name>
<sequence length="213" mass="23658">MGHLVEDYYDMSFELLPRANFAGCPTSDISMPYIKSDVQSRRLPKRDDNPDDVGSAGRQRIYLPGAIVLEQHPDILRKDSVAGMNPSAIDPDLDSKGNSISDMMGRESLVVFFEDFVVAQVTEATLDQYWLRESRNSHNDDYDGNCDDVVDVFDIAATQKPSVSNEEATVPKARCGYEGPHESKFLFSSASRNRLREMLSPGLPGSFKSPASK</sequence>
<evidence type="ECO:0000313" key="1">
    <source>
        <dbReference type="EMBL" id="KAF1946261.1"/>
    </source>
</evidence>
<accession>A0A6A5T0X4</accession>
<dbReference type="AlphaFoldDB" id="A0A6A5T0X4"/>
<dbReference type="EMBL" id="ML976004">
    <property type="protein sequence ID" value="KAF1946261.1"/>
    <property type="molecule type" value="Genomic_DNA"/>
</dbReference>
<protein>
    <submittedName>
        <fullName evidence="1">Uncharacterized protein</fullName>
    </submittedName>
</protein>
<dbReference type="Proteomes" id="UP000800038">
    <property type="component" value="Unassembled WGS sequence"/>
</dbReference>
<keyword evidence="2" id="KW-1185">Reference proteome</keyword>
<proteinExistence type="predicted"/>
<gene>
    <name evidence="1" type="ORF">EJ02DRAFT_450710</name>
</gene>
<evidence type="ECO:0000313" key="2">
    <source>
        <dbReference type="Proteomes" id="UP000800038"/>
    </source>
</evidence>
<dbReference type="OrthoDB" id="3786440at2759"/>
<organism evidence="1 2">
    <name type="scientific">Clathrospora elynae</name>
    <dbReference type="NCBI Taxonomy" id="706981"/>
    <lineage>
        <taxon>Eukaryota</taxon>
        <taxon>Fungi</taxon>
        <taxon>Dikarya</taxon>
        <taxon>Ascomycota</taxon>
        <taxon>Pezizomycotina</taxon>
        <taxon>Dothideomycetes</taxon>
        <taxon>Pleosporomycetidae</taxon>
        <taxon>Pleosporales</taxon>
        <taxon>Diademaceae</taxon>
        <taxon>Clathrospora</taxon>
    </lineage>
</organism>
<reference evidence="1" key="1">
    <citation type="journal article" date="2020" name="Stud. Mycol.">
        <title>101 Dothideomycetes genomes: a test case for predicting lifestyles and emergence of pathogens.</title>
        <authorList>
            <person name="Haridas S."/>
            <person name="Albert R."/>
            <person name="Binder M."/>
            <person name="Bloem J."/>
            <person name="Labutti K."/>
            <person name="Salamov A."/>
            <person name="Andreopoulos B."/>
            <person name="Baker S."/>
            <person name="Barry K."/>
            <person name="Bills G."/>
            <person name="Bluhm B."/>
            <person name="Cannon C."/>
            <person name="Castanera R."/>
            <person name="Culley D."/>
            <person name="Daum C."/>
            <person name="Ezra D."/>
            <person name="Gonzalez J."/>
            <person name="Henrissat B."/>
            <person name="Kuo A."/>
            <person name="Liang C."/>
            <person name="Lipzen A."/>
            <person name="Lutzoni F."/>
            <person name="Magnuson J."/>
            <person name="Mondo S."/>
            <person name="Nolan M."/>
            <person name="Ohm R."/>
            <person name="Pangilinan J."/>
            <person name="Park H.-J."/>
            <person name="Ramirez L."/>
            <person name="Alfaro M."/>
            <person name="Sun H."/>
            <person name="Tritt A."/>
            <person name="Yoshinaga Y."/>
            <person name="Zwiers L.-H."/>
            <person name="Turgeon B."/>
            <person name="Goodwin S."/>
            <person name="Spatafora J."/>
            <person name="Crous P."/>
            <person name="Grigoriev I."/>
        </authorList>
    </citation>
    <scope>NUCLEOTIDE SEQUENCE</scope>
    <source>
        <strain evidence="1">CBS 161.51</strain>
    </source>
</reference>